<evidence type="ECO:0000313" key="3">
    <source>
        <dbReference type="Proteomes" id="UP000626109"/>
    </source>
</evidence>
<dbReference type="EMBL" id="CAJNNW010015674">
    <property type="protein sequence ID" value="CAE8658000.1"/>
    <property type="molecule type" value="Genomic_DNA"/>
</dbReference>
<reference evidence="2" key="1">
    <citation type="submission" date="2021-02" db="EMBL/GenBank/DDBJ databases">
        <authorList>
            <person name="Dougan E. K."/>
            <person name="Rhodes N."/>
            <person name="Thang M."/>
            <person name="Chan C."/>
        </authorList>
    </citation>
    <scope>NUCLEOTIDE SEQUENCE</scope>
</reference>
<name>A0A813IWT4_POLGL</name>
<proteinExistence type="predicted"/>
<feature type="region of interest" description="Disordered" evidence="1">
    <location>
        <begin position="174"/>
        <end position="194"/>
    </location>
</feature>
<organism evidence="2 3">
    <name type="scientific">Polarella glacialis</name>
    <name type="common">Dinoflagellate</name>
    <dbReference type="NCBI Taxonomy" id="89957"/>
    <lineage>
        <taxon>Eukaryota</taxon>
        <taxon>Sar</taxon>
        <taxon>Alveolata</taxon>
        <taxon>Dinophyceae</taxon>
        <taxon>Suessiales</taxon>
        <taxon>Suessiaceae</taxon>
        <taxon>Polarella</taxon>
    </lineage>
</organism>
<evidence type="ECO:0000313" key="2">
    <source>
        <dbReference type="EMBL" id="CAE8658000.1"/>
    </source>
</evidence>
<comment type="caution">
    <text evidence="2">The sequence shown here is derived from an EMBL/GenBank/DDBJ whole genome shotgun (WGS) entry which is preliminary data.</text>
</comment>
<sequence length="310" mass="32557">TAAAVPDGGGLDVHLETTLEVPRADPEMSRPRALRLEQRAEVVFGPRAQQKYMNLSLPVGLSVGAVLSPQRQAKSVDASGGSAGTDFGPVSFFARFSVPGLQELRGWRVGANLDDARAGAFSGQVQRPWGRKDGSSDPGQWFLQHLRTHGIIRLPSFVGDGLASASDRLAAWSPPWSPGARSPEPQGRADSLAPRPAVVPATRLRLGSDGGGAALGLESAQSGLGGPGWNGVVEVGRQGWGTRVSLAAGSADEGIGQPRYTLTAHSPWNGRTSLAHDFKWVFTDGQWAGLTVQDGGPGKPPRVNLGIEMR</sequence>
<evidence type="ECO:0000256" key="1">
    <source>
        <dbReference type="SAM" id="MobiDB-lite"/>
    </source>
</evidence>
<dbReference type="AlphaFoldDB" id="A0A813IWT4"/>
<accession>A0A813IWT4</accession>
<feature type="non-terminal residue" evidence="2">
    <location>
        <position position="310"/>
    </location>
</feature>
<dbReference type="Proteomes" id="UP000626109">
    <property type="component" value="Unassembled WGS sequence"/>
</dbReference>
<protein>
    <submittedName>
        <fullName evidence="2">Uncharacterized protein</fullName>
    </submittedName>
</protein>
<gene>
    <name evidence="2" type="ORF">PGLA2088_LOCUS13181</name>
</gene>